<gene>
    <name evidence="2" type="ORF">NCTC13184_05388</name>
</gene>
<proteinExistence type="predicted"/>
<feature type="region of interest" description="Disordered" evidence="1">
    <location>
        <begin position="311"/>
        <end position="341"/>
    </location>
</feature>
<dbReference type="OrthoDB" id="5056882at2"/>
<dbReference type="EMBL" id="UGRU01000001">
    <property type="protein sequence ID" value="SUA46855.1"/>
    <property type="molecule type" value="Genomic_DNA"/>
</dbReference>
<dbReference type="RefSeq" id="WP_062962576.1">
    <property type="nucleotide sequence ID" value="NZ_JAJFOE010000001.1"/>
</dbReference>
<sequence length="465" mass="50121">MVLDEVWRGIDGVEALSGAQGGPLRRTVKLILDPLVIRPVQYPACAGPMLTADGATLLAARVHAAADVLRATAAWFTLLKQVRRALRITDGNPQDLYFQRCFELATVSGAPDPVRDRPTATAALHDIHHLAAGRTTQALKDHLTDRSAIGELAALIDTAWRRRPRYAPAGADHTTALAALLDSCATDRAEDTARELRALITERAGTHSGIALWYNASGVSASELGLTVHGLPVAPALGAGASTATLALPFDRTIYERVFTVLQASTERSDLPTIPELVVEEIARSCAPWALLDESLRVTAAAGVELARGLAPVTGTDGSPASEPVTSSGRVRDPDDSAREDISVRRGGTAAHRVINARWRREAYVLQARRLAVHDTGNSSDPLAMIAAELRRPWRSYLRRLWVRLHGRDVRGASISQIPPETPELWDLLDGVARSVILDHRMRVRKALTANSCAAMTDSLESRAG</sequence>
<organism evidence="2 3">
    <name type="scientific">Nocardia africana</name>
    <dbReference type="NCBI Taxonomy" id="134964"/>
    <lineage>
        <taxon>Bacteria</taxon>
        <taxon>Bacillati</taxon>
        <taxon>Actinomycetota</taxon>
        <taxon>Actinomycetes</taxon>
        <taxon>Mycobacteriales</taxon>
        <taxon>Nocardiaceae</taxon>
        <taxon>Nocardia</taxon>
    </lineage>
</organism>
<feature type="compositionally biased region" description="Polar residues" evidence="1">
    <location>
        <begin position="316"/>
        <end position="329"/>
    </location>
</feature>
<dbReference type="Proteomes" id="UP000255082">
    <property type="component" value="Unassembled WGS sequence"/>
</dbReference>
<protein>
    <submittedName>
        <fullName evidence="2">Uncharacterized protein</fullName>
    </submittedName>
</protein>
<evidence type="ECO:0000313" key="3">
    <source>
        <dbReference type="Proteomes" id="UP000255082"/>
    </source>
</evidence>
<evidence type="ECO:0000313" key="2">
    <source>
        <dbReference type="EMBL" id="SUA46855.1"/>
    </source>
</evidence>
<reference evidence="2 3" key="1">
    <citation type="submission" date="2018-06" db="EMBL/GenBank/DDBJ databases">
        <authorList>
            <consortium name="Pathogen Informatics"/>
            <person name="Doyle S."/>
        </authorList>
    </citation>
    <scope>NUCLEOTIDE SEQUENCE [LARGE SCALE GENOMIC DNA]</scope>
    <source>
        <strain evidence="2 3">NCTC13184</strain>
    </source>
</reference>
<evidence type="ECO:0000256" key="1">
    <source>
        <dbReference type="SAM" id="MobiDB-lite"/>
    </source>
</evidence>
<accession>A0A378X201</accession>
<name>A0A378X201_9NOCA</name>
<dbReference type="AlphaFoldDB" id="A0A378X201"/>
<feature type="compositionally biased region" description="Basic and acidic residues" evidence="1">
    <location>
        <begin position="330"/>
        <end position="341"/>
    </location>
</feature>